<feature type="non-terminal residue" evidence="3">
    <location>
        <position position="1"/>
    </location>
</feature>
<name>X1E0X0_9ZZZZ</name>
<evidence type="ECO:0000313" key="3">
    <source>
        <dbReference type="EMBL" id="GAH26177.1"/>
    </source>
</evidence>
<feature type="region of interest" description="Disordered" evidence="1">
    <location>
        <begin position="41"/>
        <end position="63"/>
    </location>
</feature>
<feature type="compositionally biased region" description="Basic and acidic residues" evidence="1">
    <location>
        <begin position="52"/>
        <end position="63"/>
    </location>
</feature>
<gene>
    <name evidence="3" type="ORF">S01H4_66711</name>
</gene>
<evidence type="ECO:0000259" key="2">
    <source>
        <dbReference type="PROSITE" id="PS50263"/>
    </source>
</evidence>
<dbReference type="AlphaFoldDB" id="X1E0X0"/>
<protein>
    <recommendedName>
        <fullName evidence="2">CN hydrolase domain-containing protein</fullName>
    </recommendedName>
</protein>
<comment type="caution">
    <text evidence="3">The sequence shown here is derived from an EMBL/GenBank/DDBJ whole genome shotgun (WGS) entry which is preliminary data.</text>
</comment>
<feature type="non-terminal residue" evidence="3">
    <location>
        <position position="63"/>
    </location>
</feature>
<reference evidence="3" key="1">
    <citation type="journal article" date="2014" name="Front. Microbiol.">
        <title>High frequency of phylogenetically diverse reductive dehalogenase-homologous genes in deep subseafloor sedimentary metagenomes.</title>
        <authorList>
            <person name="Kawai M."/>
            <person name="Futagami T."/>
            <person name="Toyoda A."/>
            <person name="Takaki Y."/>
            <person name="Nishi S."/>
            <person name="Hori S."/>
            <person name="Arai W."/>
            <person name="Tsubouchi T."/>
            <person name="Morono Y."/>
            <person name="Uchiyama I."/>
            <person name="Ito T."/>
            <person name="Fujiyama A."/>
            <person name="Inagaki F."/>
            <person name="Takami H."/>
        </authorList>
    </citation>
    <scope>NUCLEOTIDE SEQUENCE</scope>
    <source>
        <strain evidence="3">Expedition CK06-06</strain>
    </source>
</reference>
<dbReference type="Pfam" id="PF00795">
    <property type="entry name" value="CN_hydrolase"/>
    <property type="match status" value="1"/>
</dbReference>
<sequence length="63" mass="7228">FDRAKELKIGFHLGYSELEDDKHFNTSILVGKDGNIIGKYRKSHIPGNYEPTPERQSHSLDLD</sequence>
<dbReference type="SUPFAM" id="SSF56317">
    <property type="entry name" value="Carbon-nitrogen hydrolase"/>
    <property type="match status" value="1"/>
</dbReference>
<dbReference type="PROSITE" id="PS50263">
    <property type="entry name" value="CN_HYDROLASE"/>
    <property type="match status" value="1"/>
</dbReference>
<organism evidence="3">
    <name type="scientific">marine sediment metagenome</name>
    <dbReference type="NCBI Taxonomy" id="412755"/>
    <lineage>
        <taxon>unclassified sequences</taxon>
        <taxon>metagenomes</taxon>
        <taxon>ecological metagenomes</taxon>
    </lineage>
</organism>
<dbReference type="Gene3D" id="3.60.110.10">
    <property type="entry name" value="Carbon-nitrogen hydrolase"/>
    <property type="match status" value="1"/>
</dbReference>
<evidence type="ECO:0000256" key="1">
    <source>
        <dbReference type="SAM" id="MobiDB-lite"/>
    </source>
</evidence>
<dbReference type="EMBL" id="BART01041471">
    <property type="protein sequence ID" value="GAH26177.1"/>
    <property type="molecule type" value="Genomic_DNA"/>
</dbReference>
<accession>X1E0X0</accession>
<proteinExistence type="predicted"/>
<dbReference type="InterPro" id="IPR003010">
    <property type="entry name" value="C-N_Hydrolase"/>
</dbReference>
<feature type="domain" description="CN hydrolase" evidence="2">
    <location>
        <begin position="1"/>
        <end position="63"/>
    </location>
</feature>
<dbReference type="InterPro" id="IPR036526">
    <property type="entry name" value="C-N_Hydrolase_sf"/>
</dbReference>